<dbReference type="InterPro" id="IPR029058">
    <property type="entry name" value="AB_hydrolase_fold"/>
</dbReference>
<sequence length="991" mass="111988">MCEIKKDKLSVPFPVNGHVFFYSQPELVTKYGYPLEIHSIVTKDGYALQLHRIPRGQDEEETKSRIKTPILLVHGLGGSSADWVLMGPGKSLAYILADEGYDVWLGNNRGNIYSRNHTWLSPTDRDFWDFSYHELGIYDLPAMIDYVLHTTGYEKIYYVGHSEGTTQFWVMASEKSEYNSKITLMIGLAPAAFSGNIRGPVRKLAKLTYFGVWVGETFGYPEFRSRSDWAKFVSNLFCQRAASTQFICSNILFLVAGFSRAELNTEYLTVIIGHVPAGASWKQLVHYGQGYINTGRFRQYDYGNVDKNLQMYNSTTPPDYQLKKITAPIALFSSDDDWLATTKEAHTAFGQLLSDTTRRLKEITDKLGTSCIEKARCYYEALELAHQAQVQCQQQAQLFQRASEIHAAAKETVALAEARFMSHQHEWNFDQAWQDMLNHATIKVMDAENQKAECGREHHRKAMLFHDAEKKLLQLEEKHRHAIVKARPYFEMKTQCDQMLATQKERVEFLQQAVKEAKRNYATSLRTLEEISNQIHQQRRDYDIVANGPREPGVGAELISSDTHQKYKSEFNDSGSRKISPIRYNKNENNEKLHDIEKPCLTKNDMEHLDKRSVDGSESKFTQWELELQTSMEKLNRLSIENSLRIKERDSQSSSELQDTVEVTVNGTCYNPLSELSTRTSNQFTRLIESPGTIERGRFSDRPHLLKSCSTIDSTTALRGTSTLANSNTSKSLNNSPVNRGTSNFEITGSAGSANISKYVPNKISQFNIKDRKTQSSWEINIPYNANVMNKESERDSCNNTNDTLVNKSHIQLTNLHVAQVSNIEFLPKESSLPRHHVAAAPVVSQHSKSSHSDVALLQSRSSSNLQKSAPSSANSSPIKLKNLLLSSARSLDTGSADQLDKGLISKRFANKTTSIKELPLLSLFRQTSALSAFRGKSNSMINLSGKQNLKTLLENSHLSNIQTISAERLANVRHKLVNDCPEIKTDDVKK</sequence>
<dbReference type="SUPFAM" id="SSF53474">
    <property type="entry name" value="alpha/beta-Hydrolases"/>
    <property type="match status" value="1"/>
</dbReference>
<evidence type="ECO:0000256" key="8">
    <source>
        <dbReference type="ARBA" id="ARBA00023180"/>
    </source>
</evidence>
<dbReference type="InterPro" id="IPR006693">
    <property type="entry name" value="AB_hydrolase_lipase"/>
</dbReference>
<keyword evidence="3" id="KW-0732">Signal</keyword>
<feature type="domain" description="Partial AB-hydrolase lipase" evidence="11">
    <location>
        <begin position="26"/>
        <end position="86"/>
    </location>
</feature>
<evidence type="ECO:0000259" key="11">
    <source>
        <dbReference type="Pfam" id="PF04083"/>
    </source>
</evidence>
<dbReference type="Pfam" id="PF04083">
    <property type="entry name" value="Abhydro_lipase"/>
    <property type="match status" value="1"/>
</dbReference>
<dbReference type="AlphaFoldDB" id="A0A151WLY8"/>
<evidence type="ECO:0000256" key="9">
    <source>
        <dbReference type="SAM" id="Coils"/>
    </source>
</evidence>
<evidence type="ECO:0000313" key="12">
    <source>
        <dbReference type="EMBL" id="KYQ48884.1"/>
    </source>
</evidence>
<dbReference type="InterPro" id="IPR007940">
    <property type="entry name" value="SH3BP5"/>
</dbReference>
<comment type="similarity">
    <text evidence="1">Belongs to the SH3BP5 family.</text>
</comment>
<dbReference type="FunFam" id="3.40.50.1820:FF:000057">
    <property type="entry name" value="Lipase"/>
    <property type="match status" value="1"/>
</dbReference>
<evidence type="ECO:0000256" key="4">
    <source>
        <dbReference type="ARBA" id="ARBA00022801"/>
    </source>
</evidence>
<evidence type="ECO:0000256" key="2">
    <source>
        <dbReference type="ARBA" id="ARBA00010701"/>
    </source>
</evidence>
<keyword evidence="5" id="KW-0442">Lipid degradation</keyword>
<dbReference type="STRING" id="64791.A0A151WLY8"/>
<proteinExistence type="inferred from homology"/>
<dbReference type="Pfam" id="PF05276">
    <property type="entry name" value="SH3BP5"/>
    <property type="match status" value="1"/>
</dbReference>
<evidence type="ECO:0000256" key="10">
    <source>
        <dbReference type="SAM" id="MobiDB-lite"/>
    </source>
</evidence>
<keyword evidence="8" id="KW-0325">Glycoprotein</keyword>
<gene>
    <name evidence="12" type="ORF">ALC60_11938</name>
</gene>
<keyword evidence="7" id="KW-0443">Lipid metabolism</keyword>
<dbReference type="GO" id="GO:0016042">
    <property type="term" value="P:lipid catabolic process"/>
    <property type="evidence" value="ECO:0007669"/>
    <property type="project" value="UniProtKB-KW"/>
</dbReference>
<keyword evidence="4" id="KW-0378">Hydrolase</keyword>
<keyword evidence="13" id="KW-1185">Reference proteome</keyword>
<dbReference type="EMBL" id="KQ982944">
    <property type="protein sequence ID" value="KYQ48884.1"/>
    <property type="molecule type" value="Genomic_DNA"/>
</dbReference>
<dbReference type="GO" id="GO:0035556">
    <property type="term" value="P:intracellular signal transduction"/>
    <property type="evidence" value="ECO:0007669"/>
    <property type="project" value="InterPro"/>
</dbReference>
<reference evidence="12 13" key="1">
    <citation type="submission" date="2015-09" db="EMBL/GenBank/DDBJ databases">
        <title>Trachymyrmex zeteki WGS genome.</title>
        <authorList>
            <person name="Nygaard S."/>
            <person name="Hu H."/>
            <person name="Boomsma J."/>
            <person name="Zhang G."/>
        </authorList>
    </citation>
    <scope>NUCLEOTIDE SEQUENCE [LARGE SCALE GENOMIC DNA]</scope>
    <source>
        <strain evidence="12">Tzet28-1</strain>
        <tissue evidence="12">Whole body</tissue>
    </source>
</reference>
<feature type="coiled-coil region" evidence="9">
    <location>
        <begin position="500"/>
        <end position="534"/>
    </location>
</feature>
<evidence type="ECO:0000256" key="1">
    <source>
        <dbReference type="ARBA" id="ARBA00007796"/>
    </source>
</evidence>
<comment type="similarity">
    <text evidence="2">Belongs to the AB hydrolase superfamily. Lipase family.</text>
</comment>
<protein>
    <submittedName>
        <fullName evidence="12">Lipase 3</fullName>
    </submittedName>
</protein>
<dbReference type="GO" id="GO:0016787">
    <property type="term" value="F:hydrolase activity"/>
    <property type="evidence" value="ECO:0007669"/>
    <property type="project" value="UniProtKB-KW"/>
</dbReference>
<evidence type="ECO:0000256" key="3">
    <source>
        <dbReference type="ARBA" id="ARBA00022729"/>
    </source>
</evidence>
<organism evidence="12 13">
    <name type="scientific">Mycetomoellerius zeteki</name>
    <dbReference type="NCBI Taxonomy" id="64791"/>
    <lineage>
        <taxon>Eukaryota</taxon>
        <taxon>Metazoa</taxon>
        <taxon>Ecdysozoa</taxon>
        <taxon>Arthropoda</taxon>
        <taxon>Hexapoda</taxon>
        <taxon>Insecta</taxon>
        <taxon>Pterygota</taxon>
        <taxon>Neoptera</taxon>
        <taxon>Endopterygota</taxon>
        <taxon>Hymenoptera</taxon>
        <taxon>Apocrita</taxon>
        <taxon>Aculeata</taxon>
        <taxon>Formicoidea</taxon>
        <taxon>Formicidae</taxon>
        <taxon>Myrmicinae</taxon>
        <taxon>Mycetomoellerius</taxon>
    </lineage>
</organism>
<accession>A0A151WLY8</accession>
<dbReference type="Proteomes" id="UP000075809">
    <property type="component" value="Unassembled WGS sequence"/>
</dbReference>
<evidence type="ECO:0000256" key="6">
    <source>
        <dbReference type="ARBA" id="ARBA00023054"/>
    </source>
</evidence>
<feature type="region of interest" description="Disordered" evidence="10">
    <location>
        <begin position="839"/>
        <end position="877"/>
    </location>
</feature>
<evidence type="ECO:0000313" key="13">
    <source>
        <dbReference type="Proteomes" id="UP000075809"/>
    </source>
</evidence>
<dbReference type="PANTHER" id="PTHR11005">
    <property type="entry name" value="LYSOSOMAL ACID LIPASE-RELATED"/>
    <property type="match status" value="1"/>
</dbReference>
<evidence type="ECO:0000256" key="5">
    <source>
        <dbReference type="ARBA" id="ARBA00022963"/>
    </source>
</evidence>
<name>A0A151WLY8_9HYME</name>
<feature type="compositionally biased region" description="Polar residues" evidence="10">
    <location>
        <begin position="859"/>
        <end position="877"/>
    </location>
</feature>
<keyword evidence="6 9" id="KW-0175">Coiled coil</keyword>
<evidence type="ECO:0000256" key="7">
    <source>
        <dbReference type="ARBA" id="ARBA00023098"/>
    </source>
</evidence>
<dbReference type="Gene3D" id="3.40.50.1820">
    <property type="entry name" value="alpha/beta hydrolase"/>
    <property type="match status" value="1"/>
</dbReference>